<evidence type="ECO:0000313" key="2">
    <source>
        <dbReference type="EMBL" id="CAL5129324.1"/>
    </source>
</evidence>
<evidence type="ECO:0008006" key="4">
    <source>
        <dbReference type="Google" id="ProtNLM"/>
    </source>
</evidence>
<evidence type="ECO:0000313" key="3">
    <source>
        <dbReference type="Proteomes" id="UP001497525"/>
    </source>
</evidence>
<dbReference type="AlphaFoldDB" id="A0AAV2SWK1"/>
<name>A0AAV2SWK1_CALDB</name>
<proteinExistence type="predicted"/>
<keyword evidence="1" id="KW-0175">Coiled coil</keyword>
<organism evidence="2 3">
    <name type="scientific">Calicophoron daubneyi</name>
    <name type="common">Rumen fluke</name>
    <name type="synonym">Paramphistomum daubneyi</name>
    <dbReference type="NCBI Taxonomy" id="300641"/>
    <lineage>
        <taxon>Eukaryota</taxon>
        <taxon>Metazoa</taxon>
        <taxon>Spiralia</taxon>
        <taxon>Lophotrochozoa</taxon>
        <taxon>Platyhelminthes</taxon>
        <taxon>Trematoda</taxon>
        <taxon>Digenea</taxon>
        <taxon>Plagiorchiida</taxon>
        <taxon>Pronocephalata</taxon>
        <taxon>Paramphistomoidea</taxon>
        <taxon>Paramphistomidae</taxon>
        <taxon>Calicophoron</taxon>
    </lineage>
</organism>
<accession>A0AAV2SWK1</accession>
<dbReference type="EMBL" id="CAXLJL010000001">
    <property type="protein sequence ID" value="CAL5129324.1"/>
    <property type="molecule type" value="Genomic_DNA"/>
</dbReference>
<dbReference type="Proteomes" id="UP001497525">
    <property type="component" value="Unassembled WGS sequence"/>
</dbReference>
<evidence type="ECO:0000256" key="1">
    <source>
        <dbReference type="SAM" id="Coils"/>
    </source>
</evidence>
<feature type="coiled-coil region" evidence="1">
    <location>
        <begin position="178"/>
        <end position="250"/>
    </location>
</feature>
<reference evidence="2" key="1">
    <citation type="submission" date="2024-06" db="EMBL/GenBank/DDBJ databases">
        <authorList>
            <person name="Liu X."/>
            <person name="Lenzi L."/>
            <person name="Haldenby T S."/>
            <person name="Uol C."/>
        </authorList>
    </citation>
    <scope>NUCLEOTIDE SEQUENCE</scope>
</reference>
<gene>
    <name evidence="2" type="ORF">CDAUBV1_LOCUS259</name>
</gene>
<feature type="coiled-coil region" evidence="1">
    <location>
        <begin position="87"/>
        <end position="114"/>
    </location>
</feature>
<sequence>MANGSLKDKIMEFRLMAPLNVLKDLEDGERRAAFDKQTLFHDLQRYRNEREQGGPGKYGSIRLSEQRIGECLLLKQLKEEAYVDISSKEKKVDNENLACELRRIEDEEEASVRNRLRLRNSEPELRDLAHRIRAKIQGQLLAAQIESNRNRKKKEIAREAELDKEVIEADRLAEEKALEQDRIKKERFKEEIKEMMKAEKSVRPGKLKAIEAEKEESKQLIQALVDAENKKIAEEQAERQRQKLEGIEDYRRFQQREVKSKYDKSEEQEIERICMEAQKMADCRRAEDEKRKRDKIEARKLVQEQVAQLTDRLRLEREKERQTYLDANEAISLARAQLEEQDMKEKEKIKKNKELTETRAALDEIAKIRKQMKEEEIEREREADRIRMEALAKEAKEREEKKRAEKERLTKEFKALVAINKKMREAEVCRTRRENEEFLKKQKIHEQLIQAERDAMIAEYKQYISPFEPCEPEDLRNKKENVRFEGKA</sequence>
<comment type="caution">
    <text evidence="2">The sequence shown here is derived from an EMBL/GenBank/DDBJ whole genome shotgun (WGS) entry which is preliminary data.</text>
</comment>
<protein>
    <recommendedName>
        <fullName evidence="4">Meiosis-specific nuclear structural protein 1</fullName>
    </recommendedName>
</protein>
<feature type="coiled-coil region" evidence="1">
    <location>
        <begin position="355"/>
        <end position="412"/>
    </location>
</feature>